<dbReference type="PROSITE" id="PS50158">
    <property type="entry name" value="ZF_CCHC"/>
    <property type="match status" value="1"/>
</dbReference>
<dbReference type="InterPro" id="IPR036875">
    <property type="entry name" value="Znf_CCHC_sf"/>
</dbReference>
<dbReference type="PANTHER" id="PTHR34222">
    <property type="entry name" value="GAG_PRE-INTEGRS DOMAIN-CONTAINING PROTEIN"/>
    <property type="match status" value="1"/>
</dbReference>
<gene>
    <name evidence="4" type="ORF">D5086_0000087680</name>
</gene>
<reference evidence="4" key="1">
    <citation type="submission" date="2018-10" db="EMBL/GenBank/DDBJ databases">
        <title>Population genomic analysis revealed the cold adaptation of white poplar.</title>
        <authorList>
            <person name="Liu Y.-J."/>
        </authorList>
    </citation>
    <scope>NUCLEOTIDE SEQUENCE [LARGE SCALE GENOMIC DNA]</scope>
    <source>
        <strain evidence="4">PAL-ZL1</strain>
    </source>
</reference>
<feature type="region of interest" description="Disordered" evidence="2">
    <location>
        <begin position="345"/>
        <end position="475"/>
    </location>
</feature>
<feature type="compositionally biased region" description="Polar residues" evidence="2">
    <location>
        <begin position="368"/>
        <end position="378"/>
    </location>
</feature>
<evidence type="ECO:0000259" key="3">
    <source>
        <dbReference type="PROSITE" id="PS50158"/>
    </source>
</evidence>
<keyword evidence="1" id="KW-0479">Metal-binding</keyword>
<evidence type="ECO:0000256" key="1">
    <source>
        <dbReference type="PROSITE-ProRule" id="PRU00047"/>
    </source>
</evidence>
<keyword evidence="1" id="KW-0863">Zinc-finger</keyword>
<comment type="caution">
    <text evidence="4">The sequence shown here is derived from an EMBL/GenBank/DDBJ whole genome shotgun (WGS) entry which is preliminary data.</text>
</comment>
<dbReference type="SUPFAM" id="SSF57756">
    <property type="entry name" value="Retrovirus zinc finger-like domains"/>
    <property type="match status" value="1"/>
</dbReference>
<organism evidence="4">
    <name type="scientific">Populus alba</name>
    <name type="common">White poplar</name>
    <dbReference type="NCBI Taxonomy" id="43335"/>
    <lineage>
        <taxon>Eukaryota</taxon>
        <taxon>Viridiplantae</taxon>
        <taxon>Streptophyta</taxon>
        <taxon>Embryophyta</taxon>
        <taxon>Tracheophyta</taxon>
        <taxon>Spermatophyta</taxon>
        <taxon>Magnoliopsida</taxon>
        <taxon>eudicotyledons</taxon>
        <taxon>Gunneridae</taxon>
        <taxon>Pentapetalae</taxon>
        <taxon>rosids</taxon>
        <taxon>fabids</taxon>
        <taxon>Malpighiales</taxon>
        <taxon>Salicaceae</taxon>
        <taxon>Saliceae</taxon>
        <taxon>Populus</taxon>
    </lineage>
</organism>
<dbReference type="AlphaFoldDB" id="A0A4U5QII3"/>
<protein>
    <recommendedName>
        <fullName evidence="3">CCHC-type domain-containing protein</fullName>
    </recommendedName>
</protein>
<dbReference type="PANTHER" id="PTHR34222:SF99">
    <property type="entry name" value="PROTEIN, PUTATIVE-RELATED"/>
    <property type="match status" value="1"/>
</dbReference>
<feature type="compositionally biased region" description="Polar residues" evidence="2">
    <location>
        <begin position="411"/>
        <end position="423"/>
    </location>
</feature>
<evidence type="ECO:0000313" key="4">
    <source>
        <dbReference type="EMBL" id="TKS09991.1"/>
    </source>
</evidence>
<dbReference type="GO" id="GO:0008270">
    <property type="term" value="F:zinc ion binding"/>
    <property type="evidence" value="ECO:0007669"/>
    <property type="project" value="UniProtKB-KW"/>
</dbReference>
<dbReference type="Pfam" id="PF22936">
    <property type="entry name" value="Pol_BBD"/>
    <property type="match status" value="1"/>
</dbReference>
<dbReference type="EMBL" id="RCHU01000255">
    <property type="protein sequence ID" value="TKS09991.1"/>
    <property type="molecule type" value="Genomic_DNA"/>
</dbReference>
<proteinExistence type="predicted"/>
<feature type="compositionally biased region" description="Basic and acidic residues" evidence="2">
    <location>
        <begin position="84"/>
        <end position="102"/>
    </location>
</feature>
<feature type="region of interest" description="Disordered" evidence="2">
    <location>
        <begin position="67"/>
        <end position="109"/>
    </location>
</feature>
<dbReference type="GO" id="GO:0003676">
    <property type="term" value="F:nucleic acid binding"/>
    <property type="evidence" value="ECO:0007669"/>
    <property type="project" value="InterPro"/>
</dbReference>
<dbReference type="InterPro" id="IPR001878">
    <property type="entry name" value="Znf_CCHC"/>
</dbReference>
<feature type="compositionally biased region" description="Low complexity" evidence="2">
    <location>
        <begin position="424"/>
        <end position="439"/>
    </location>
</feature>
<dbReference type="InterPro" id="IPR054722">
    <property type="entry name" value="PolX-like_BBD"/>
</dbReference>
<keyword evidence="1" id="KW-0862">Zinc</keyword>
<evidence type="ECO:0000256" key="2">
    <source>
        <dbReference type="SAM" id="MobiDB-lite"/>
    </source>
</evidence>
<name>A0A4U5QII3_POPAL</name>
<sequence length="536" mass="59192">MQFLMGLNDTYSAIRGQILLMNPLPSIRQAYSSVCQEEKQRFLSVAQTEMGGSAAMAVRYNNQGKRNFISETDRPQHSVNRLSQPRDTRPQGERRFDQDRRRFGSGRGRPQCTHCGEMGHWVQKCFQLNGYPPRHRKARMNGYPIGNQSTIGNQHSIGNQHNGFPLANQVSEMSHKDEVRPMVSLSETQLKQLLSLLNNHEDSSSSKANAVTKPGLSELDNHNWIIDSGATDHITSSSELLNENKDCSLPPVLLPSGDKADIIAKGSLPLNSVYYLHDVLSVPTFKVDLMSDLATRRTIGLGKQRNGLYYLVALATKKNLTKPSSTTNHPACYLTLSSTDLWHNRLGHVSPSPPPHDPFEPQFRPSPETLTSAQTPDPLQNHLRPSPVPLNSASPPDPLHHHLQPSPSPLIQTESTPSPANDLSSTQTSPNPIPQSSSPPLEPIPLRSLISPEPDPTHTSPVPTTSPPAAPRRSSRQIVPPIKLADYFCSAAYSDQSTSHVPAPIKGSWTDSLVFCNFMIDTVKRLVHLNLTMDTH</sequence>
<accession>A0A4U5QII3</accession>
<feature type="domain" description="CCHC-type" evidence="3">
    <location>
        <begin position="112"/>
        <end position="125"/>
    </location>
</feature>